<evidence type="ECO:0000259" key="1">
    <source>
        <dbReference type="Pfam" id="PF13824"/>
    </source>
</evidence>
<dbReference type="PANTHER" id="PTHR28069">
    <property type="entry name" value="GH20023P"/>
    <property type="match status" value="1"/>
</dbReference>
<accession>A0A060T513</accession>
<proteinExistence type="predicted"/>
<name>A0A060T513_BLAAD</name>
<evidence type="ECO:0000313" key="3">
    <source>
        <dbReference type="EMBL" id="CDP34241.1"/>
    </source>
</evidence>
<dbReference type="GO" id="GO:0033617">
    <property type="term" value="P:mitochondrial respiratory chain complex IV assembly"/>
    <property type="evidence" value="ECO:0007669"/>
    <property type="project" value="TreeGrafter"/>
</dbReference>
<dbReference type="Pfam" id="PF13824">
    <property type="entry name" value="zf-Mss51"/>
    <property type="match status" value="1"/>
</dbReference>
<evidence type="ECO:0000259" key="2">
    <source>
        <dbReference type="Pfam" id="PF20179"/>
    </source>
</evidence>
<protein>
    <submittedName>
        <fullName evidence="3">ARAD1C07942p</fullName>
    </submittedName>
</protein>
<reference evidence="3" key="2">
    <citation type="submission" date="2014-06" db="EMBL/GenBank/DDBJ databases">
        <title>The complete genome of Blastobotrys (Arxula) adeninivorans LS3 - a yeast of biotechnological interest.</title>
        <authorList>
            <person name="Kunze G."/>
            <person name="Gaillardin C."/>
            <person name="Czernicka M."/>
            <person name="Durrens P."/>
            <person name="Martin T."/>
            <person name="Boer E."/>
            <person name="Gabaldon T."/>
            <person name="Cruz J."/>
            <person name="Talla E."/>
            <person name="Marck C."/>
            <person name="Goffeau A."/>
            <person name="Barbe V."/>
            <person name="Baret P."/>
            <person name="Baronian K."/>
            <person name="Beier S."/>
            <person name="Bleykasten C."/>
            <person name="Bode R."/>
            <person name="Casaregola S."/>
            <person name="Despons L."/>
            <person name="Fairhead C."/>
            <person name="Giersberg M."/>
            <person name="Gierski P."/>
            <person name="Hahnel U."/>
            <person name="Hartmann A."/>
            <person name="Jankowska D."/>
            <person name="Jubin C."/>
            <person name="Jung P."/>
            <person name="Lafontaine I."/>
            <person name="Leh-Louis V."/>
            <person name="Lemaire M."/>
            <person name="Marcet-Houben M."/>
            <person name="Mascher M."/>
            <person name="Morel G."/>
            <person name="Richard G.-F."/>
            <person name="Riechen J."/>
            <person name="Sacerdot C."/>
            <person name="Sarkar A."/>
            <person name="Savel G."/>
            <person name="Schacherer J."/>
            <person name="Sherman D."/>
            <person name="Straub M.-L."/>
            <person name="Stein N."/>
            <person name="Thierry A."/>
            <person name="Trautwein-Schult A."/>
            <person name="Westhof E."/>
            <person name="Worch S."/>
            <person name="Dujon B."/>
            <person name="Souciet J.-L."/>
            <person name="Wincker P."/>
            <person name="Scholz U."/>
            <person name="Neuveglise N."/>
        </authorList>
    </citation>
    <scope>NUCLEOTIDE SEQUENCE</scope>
    <source>
        <strain evidence="3">LS3</strain>
    </source>
</reference>
<gene>
    <name evidence="3" type="ORF">GNLVRS02_ARAD1C07942g</name>
</gene>
<dbReference type="AlphaFoldDB" id="A0A060T513"/>
<feature type="domain" description="Mitochondrial splicing suppressor 51 zinc-finger" evidence="1">
    <location>
        <begin position="106"/>
        <end position="156"/>
    </location>
</feature>
<dbReference type="EMBL" id="HG937693">
    <property type="protein sequence ID" value="CDP34241.1"/>
    <property type="molecule type" value="Genomic_DNA"/>
</dbReference>
<reference evidence="3" key="1">
    <citation type="submission" date="2014-02" db="EMBL/GenBank/DDBJ databases">
        <authorList>
            <person name="Genoscope - CEA"/>
        </authorList>
    </citation>
    <scope>NUCLEOTIDE SEQUENCE</scope>
    <source>
        <strain evidence="3">LS3</strain>
    </source>
</reference>
<dbReference type="GO" id="GO:0005739">
    <property type="term" value="C:mitochondrion"/>
    <property type="evidence" value="ECO:0007669"/>
    <property type="project" value="GOC"/>
</dbReference>
<dbReference type="InterPro" id="IPR046824">
    <property type="entry name" value="Mss51-like_C"/>
</dbReference>
<feature type="domain" description="Mitochondrial splicing suppressor 51-like C-terminal" evidence="2">
    <location>
        <begin position="242"/>
        <end position="424"/>
    </location>
</feature>
<dbReference type="PANTHER" id="PTHR28069:SF1">
    <property type="entry name" value="PROTEIN MSS51, MITOCHONDRIAL"/>
    <property type="match status" value="1"/>
</dbReference>
<sequence length="451" mass="52262">MTRFSVMSIRARPSTMRASRPYIRSCRPSVCARTCFIRPTCRNFSVSPNVSAKKPGRMYNFIRATLGFDPPVGENYPTAENRFHMWDNSPSQDIRTRAAFIRARGKCPVTAKNINFACPKCGIPTHHSEEAWKMDTDHHENKCAKLRAVNTYEHDLRSGRDFPEFDFPETQDPEAAVNFRDWDSFFYTRQFYSMDTEFHLAAVTKMLSYPLTMASIIHPYSPYGLKPKGPLTLEGLKSLAALRYTMFPTDKSRITERPVRVFVLGARAEAQMPPHAWKQLSYLLPHTPLEVIFVGPEALYDRTKRRYVASAKRVTKRVDPKLAFTYCTDYFHVPHEARDFAPYDPYMDVFFLFHPGLGAPEAMDQWEKTVPGLLESKCAVFVTGFHKQDVARDWQWLHSKFGDELDVLLEPEENVFGSTKWELNDLDPSEVYQFNQQLFGFRGKRYHAIRR</sequence>
<dbReference type="Pfam" id="PF20179">
    <property type="entry name" value="MSS51_C"/>
    <property type="match status" value="1"/>
</dbReference>
<dbReference type="PhylomeDB" id="A0A060T513"/>
<dbReference type="InterPro" id="IPR032717">
    <property type="entry name" value="Mss51_Znf"/>
</dbReference>
<organism evidence="3">
    <name type="scientific">Blastobotrys adeninivorans</name>
    <name type="common">Yeast</name>
    <name type="synonym">Arxula adeninivorans</name>
    <dbReference type="NCBI Taxonomy" id="409370"/>
    <lineage>
        <taxon>Eukaryota</taxon>
        <taxon>Fungi</taxon>
        <taxon>Dikarya</taxon>
        <taxon>Ascomycota</taxon>
        <taxon>Saccharomycotina</taxon>
        <taxon>Dipodascomycetes</taxon>
        <taxon>Dipodascales</taxon>
        <taxon>Trichomonascaceae</taxon>
        <taxon>Blastobotrys</taxon>
    </lineage>
</organism>